<name>A0AAV6NPR1_9ROSI</name>
<evidence type="ECO:0000256" key="1">
    <source>
        <dbReference type="SAM" id="MobiDB-lite"/>
    </source>
</evidence>
<feature type="compositionally biased region" description="Polar residues" evidence="1">
    <location>
        <begin position="28"/>
        <end position="40"/>
    </location>
</feature>
<organism evidence="2 3">
    <name type="scientific">Cucurbita argyrosperma subsp. sororia</name>
    <dbReference type="NCBI Taxonomy" id="37648"/>
    <lineage>
        <taxon>Eukaryota</taxon>
        <taxon>Viridiplantae</taxon>
        <taxon>Streptophyta</taxon>
        <taxon>Embryophyta</taxon>
        <taxon>Tracheophyta</taxon>
        <taxon>Spermatophyta</taxon>
        <taxon>Magnoliopsida</taxon>
        <taxon>eudicotyledons</taxon>
        <taxon>Gunneridae</taxon>
        <taxon>Pentapetalae</taxon>
        <taxon>rosids</taxon>
        <taxon>fabids</taxon>
        <taxon>Cucurbitales</taxon>
        <taxon>Cucurbitaceae</taxon>
        <taxon>Cucurbiteae</taxon>
        <taxon>Cucurbita</taxon>
    </lineage>
</organism>
<gene>
    <name evidence="2" type="ORF">SDJN03_05570</name>
</gene>
<accession>A0AAV6NPR1</accession>
<sequence>MKQDNFRALMEEINEEAKGEDARKSQEETSGSDAQSTRSMGNKIIGGRADRLAWMEIKEHLGWLLWIGSLQKRGVE</sequence>
<proteinExistence type="predicted"/>
<feature type="region of interest" description="Disordered" evidence="1">
    <location>
        <begin position="12"/>
        <end position="42"/>
    </location>
</feature>
<dbReference type="AlphaFoldDB" id="A0AAV6NPR1"/>
<dbReference type="EMBL" id="JAGKQH010000004">
    <property type="protein sequence ID" value="KAG6600337.1"/>
    <property type="molecule type" value="Genomic_DNA"/>
</dbReference>
<feature type="non-terminal residue" evidence="2">
    <location>
        <position position="1"/>
    </location>
</feature>
<protein>
    <submittedName>
        <fullName evidence="2">Uncharacterized protein</fullName>
    </submittedName>
</protein>
<evidence type="ECO:0000313" key="2">
    <source>
        <dbReference type="EMBL" id="KAG6600337.1"/>
    </source>
</evidence>
<evidence type="ECO:0000313" key="3">
    <source>
        <dbReference type="Proteomes" id="UP000685013"/>
    </source>
</evidence>
<reference evidence="2 3" key="1">
    <citation type="journal article" date="2021" name="Hortic Res">
        <title>The domestication of Cucurbita argyrosperma as revealed by the genome of its wild relative.</title>
        <authorList>
            <person name="Barrera-Redondo J."/>
            <person name="Sanchez-de la Vega G."/>
            <person name="Aguirre-Liguori J.A."/>
            <person name="Castellanos-Morales G."/>
            <person name="Gutierrez-Guerrero Y.T."/>
            <person name="Aguirre-Dugua X."/>
            <person name="Aguirre-Planter E."/>
            <person name="Tenaillon M.I."/>
            <person name="Lira-Saade R."/>
            <person name="Eguiarte L.E."/>
        </authorList>
    </citation>
    <scope>NUCLEOTIDE SEQUENCE [LARGE SCALE GENOMIC DNA]</scope>
    <source>
        <strain evidence="2">JBR-2021</strain>
    </source>
</reference>
<dbReference type="Proteomes" id="UP000685013">
    <property type="component" value="Chromosome 4"/>
</dbReference>
<feature type="compositionally biased region" description="Basic and acidic residues" evidence="1">
    <location>
        <begin position="15"/>
        <end position="27"/>
    </location>
</feature>
<keyword evidence="3" id="KW-1185">Reference proteome</keyword>
<comment type="caution">
    <text evidence="2">The sequence shown here is derived from an EMBL/GenBank/DDBJ whole genome shotgun (WGS) entry which is preliminary data.</text>
</comment>